<proteinExistence type="predicted"/>
<organism evidence="1 2">
    <name type="scientific">Batillaria attramentaria</name>
    <dbReference type="NCBI Taxonomy" id="370345"/>
    <lineage>
        <taxon>Eukaryota</taxon>
        <taxon>Metazoa</taxon>
        <taxon>Spiralia</taxon>
        <taxon>Lophotrochozoa</taxon>
        <taxon>Mollusca</taxon>
        <taxon>Gastropoda</taxon>
        <taxon>Caenogastropoda</taxon>
        <taxon>Sorbeoconcha</taxon>
        <taxon>Cerithioidea</taxon>
        <taxon>Batillariidae</taxon>
        <taxon>Batillaria</taxon>
    </lineage>
</organism>
<protein>
    <recommendedName>
        <fullName evidence="3">Secreted protein</fullName>
    </recommendedName>
</protein>
<reference evidence="1 2" key="1">
    <citation type="journal article" date="2023" name="Sci. Data">
        <title>Genome assembly of the Korean intertidal mud-creeper Batillaria attramentaria.</title>
        <authorList>
            <person name="Patra A.K."/>
            <person name="Ho P.T."/>
            <person name="Jun S."/>
            <person name="Lee S.J."/>
            <person name="Kim Y."/>
            <person name="Won Y.J."/>
        </authorList>
    </citation>
    <scope>NUCLEOTIDE SEQUENCE [LARGE SCALE GENOMIC DNA]</scope>
    <source>
        <strain evidence="1">Wonlab-2016</strain>
    </source>
</reference>
<dbReference type="AlphaFoldDB" id="A0ABD0KEZ2"/>
<comment type="caution">
    <text evidence="1">The sequence shown here is derived from an EMBL/GenBank/DDBJ whole genome shotgun (WGS) entry which is preliminary data.</text>
</comment>
<accession>A0ABD0KEZ2</accession>
<evidence type="ECO:0008006" key="3">
    <source>
        <dbReference type="Google" id="ProtNLM"/>
    </source>
</evidence>
<keyword evidence="2" id="KW-1185">Reference proteome</keyword>
<sequence length="127" mass="13292">MCRMMDPPTRSVVVVRSTVCCVITSAGLRRAPSVVLAFDLAAVAGGCKLCSSYTVRMADHCSVTARGGNPSVADRGGVLTGFTVGLAIAGGEPRTGNQHWDRLTTGRHWLLLHHSLLGAVGDKGFLS</sequence>
<evidence type="ECO:0000313" key="1">
    <source>
        <dbReference type="EMBL" id="KAK7485540.1"/>
    </source>
</evidence>
<dbReference type="Proteomes" id="UP001519460">
    <property type="component" value="Unassembled WGS sequence"/>
</dbReference>
<gene>
    <name evidence="1" type="ORF">BaRGS_00023228</name>
</gene>
<dbReference type="EMBL" id="JACVVK020000193">
    <property type="protein sequence ID" value="KAK7485540.1"/>
    <property type="molecule type" value="Genomic_DNA"/>
</dbReference>
<name>A0ABD0KEZ2_9CAEN</name>
<evidence type="ECO:0000313" key="2">
    <source>
        <dbReference type="Proteomes" id="UP001519460"/>
    </source>
</evidence>